<dbReference type="Proteomes" id="UP001597112">
    <property type="component" value="Unassembled WGS sequence"/>
</dbReference>
<gene>
    <name evidence="2" type="ORF">ACFQ21_22635</name>
</gene>
<evidence type="ECO:0000313" key="2">
    <source>
        <dbReference type="EMBL" id="MFD1002140.1"/>
    </source>
</evidence>
<accession>A0ABW3K7V9</accession>
<feature type="coiled-coil region" evidence="1">
    <location>
        <begin position="7"/>
        <end position="38"/>
    </location>
</feature>
<reference evidence="3" key="1">
    <citation type="journal article" date="2019" name="Int. J. Syst. Evol. Microbiol.">
        <title>The Global Catalogue of Microorganisms (GCM) 10K type strain sequencing project: providing services to taxonomists for standard genome sequencing and annotation.</title>
        <authorList>
            <consortium name="The Broad Institute Genomics Platform"/>
            <consortium name="The Broad Institute Genome Sequencing Center for Infectious Disease"/>
            <person name="Wu L."/>
            <person name="Ma J."/>
        </authorList>
    </citation>
    <scope>NUCLEOTIDE SEQUENCE [LARGE SCALE GENOMIC DNA]</scope>
    <source>
        <strain evidence="3">CCUG 58938</strain>
    </source>
</reference>
<organism evidence="2 3">
    <name type="scientific">Ohtaekwangia kribbensis</name>
    <dbReference type="NCBI Taxonomy" id="688913"/>
    <lineage>
        <taxon>Bacteria</taxon>
        <taxon>Pseudomonadati</taxon>
        <taxon>Bacteroidota</taxon>
        <taxon>Cytophagia</taxon>
        <taxon>Cytophagales</taxon>
        <taxon>Fulvivirgaceae</taxon>
        <taxon>Ohtaekwangia</taxon>
    </lineage>
</organism>
<dbReference type="RefSeq" id="WP_377582958.1">
    <property type="nucleotide sequence ID" value="NZ_JBHTKA010000008.1"/>
</dbReference>
<keyword evidence="3" id="KW-1185">Reference proteome</keyword>
<keyword evidence="1" id="KW-0175">Coiled coil</keyword>
<dbReference type="EMBL" id="JBHTKA010000008">
    <property type="protein sequence ID" value="MFD1002140.1"/>
    <property type="molecule type" value="Genomic_DNA"/>
</dbReference>
<sequence>MSRIRTHDDLVKERQRLLALLEEQKAQIKVDVRELKEELRPLYTLMSVVGKVTTRETRNDLLVNTGSSLAVDLLAGRVISKNPIARMFLPGVLKNVASHLIYNAKPFLQKLFSKKKKTAQPSDVLSH</sequence>
<comment type="caution">
    <text evidence="2">The sequence shown here is derived from an EMBL/GenBank/DDBJ whole genome shotgun (WGS) entry which is preliminary data.</text>
</comment>
<name>A0ABW3K7V9_9BACT</name>
<evidence type="ECO:0000256" key="1">
    <source>
        <dbReference type="SAM" id="Coils"/>
    </source>
</evidence>
<proteinExistence type="predicted"/>
<evidence type="ECO:0000313" key="3">
    <source>
        <dbReference type="Proteomes" id="UP001597112"/>
    </source>
</evidence>
<protein>
    <submittedName>
        <fullName evidence="2">Uncharacterized protein</fullName>
    </submittedName>
</protein>